<dbReference type="GO" id="GO:0016887">
    <property type="term" value="F:ATP hydrolysis activity"/>
    <property type="evidence" value="ECO:0007669"/>
    <property type="project" value="InterPro"/>
</dbReference>
<evidence type="ECO:0000256" key="4">
    <source>
        <dbReference type="ARBA" id="ARBA00022692"/>
    </source>
</evidence>
<comment type="subcellular location">
    <subcellularLocation>
        <location evidence="1">Membrane</location>
        <topology evidence="1">Multi-pass membrane protein</topology>
    </subcellularLocation>
</comment>
<dbReference type="InterPro" id="IPR003439">
    <property type="entry name" value="ABC_transporter-like_ATP-bd"/>
</dbReference>
<dbReference type="Gene3D" id="3.40.50.300">
    <property type="entry name" value="P-loop containing nucleotide triphosphate hydrolases"/>
    <property type="match status" value="1"/>
</dbReference>
<keyword evidence="5" id="KW-0547">Nucleotide-binding</keyword>
<sequence length="587" mass="65224">MSNVPLVRRAIAGASFAHTSTSIEVPSMNPVGDHWTPAALERAGSTLKALHRMAKRPPVHIIFEDVGYTVNASEGERTILHNVSGEFRSGELTCILGPSGAGKSTLLNILAGSTGVNGRITVNGQARDMRVFKKLSSYIMQDDILQPRLTVSESLKIAADLKLGSELGKAEKELVVEEILQTLGLWDHRDTMSQSLSGGQSKRLSIALELVNNPPIIFLDEPTTGLDIVSIRQLVVLLRLLSRQGRTIICTIHQPSASLFSLFDRVYVLSRGLCCYQGAAPLLVPYLAEVGHVCPKTHNPADFVLETLVGNVETAAQMSELCQNGKLCRTINKMIRDGRKRELHSYESIQRIFTEHVAKEQLQKMNFPTSFMTQFLILIKRMFLQMRRNSLNLWIQLFHHIIGALLMGGIFFLIGNDGNQPIANFKFCLSCVVFFMYTYIMIPILLFPTELRTLRREYFNRWYSLKAYYAALTLSTMPLLILLGTLFIAICYTMSGQILEFKRFVLFTITGLLTGICSEGFGLLVGSTFNATNGSIVGPATVAPLLALCCYGLGFGSHIEAFMKFLMSLSYLRYSLSGFCLALYQVK</sequence>
<keyword evidence="7 9" id="KW-1133">Transmembrane helix</keyword>
<evidence type="ECO:0000256" key="8">
    <source>
        <dbReference type="ARBA" id="ARBA00023136"/>
    </source>
</evidence>
<dbReference type="AlphaFoldDB" id="A0A8J2R243"/>
<dbReference type="PROSITE" id="PS50893">
    <property type="entry name" value="ABC_TRANSPORTER_2"/>
    <property type="match status" value="1"/>
</dbReference>
<proteinExistence type="inferred from homology"/>
<name>A0A8J2R243_9NEOP</name>
<evidence type="ECO:0000256" key="7">
    <source>
        <dbReference type="ARBA" id="ARBA00022989"/>
    </source>
</evidence>
<evidence type="ECO:0000256" key="2">
    <source>
        <dbReference type="ARBA" id="ARBA00005814"/>
    </source>
</evidence>
<dbReference type="Pfam" id="PF01061">
    <property type="entry name" value="ABC2_membrane"/>
    <property type="match status" value="1"/>
</dbReference>
<dbReference type="InterPro" id="IPR050352">
    <property type="entry name" value="ABCG_transporters"/>
</dbReference>
<keyword evidence="12" id="KW-1185">Reference proteome</keyword>
<dbReference type="PROSITE" id="PS00211">
    <property type="entry name" value="ABC_TRANSPORTER_1"/>
    <property type="match status" value="1"/>
</dbReference>
<evidence type="ECO:0000313" key="11">
    <source>
        <dbReference type="EMBL" id="CAG9578981.1"/>
    </source>
</evidence>
<dbReference type="EMBL" id="CAKASE010000078">
    <property type="protein sequence ID" value="CAG9578981.1"/>
    <property type="molecule type" value="Genomic_DNA"/>
</dbReference>
<gene>
    <name evidence="11" type="ORF">DCHRY22_LOCUS12987</name>
</gene>
<comment type="caution">
    <text evidence="11">The sequence shown here is derived from an EMBL/GenBank/DDBJ whole genome shotgun (WGS) entry which is preliminary data.</text>
</comment>
<evidence type="ECO:0000256" key="5">
    <source>
        <dbReference type="ARBA" id="ARBA00022741"/>
    </source>
</evidence>
<feature type="transmembrane region" description="Helical" evidence="9">
    <location>
        <begin position="427"/>
        <end position="447"/>
    </location>
</feature>
<dbReference type="InterPro" id="IPR017871">
    <property type="entry name" value="ABC_transporter-like_CS"/>
</dbReference>
<accession>A0A8J2R243</accession>
<keyword evidence="3" id="KW-0813">Transport</keyword>
<keyword evidence="8 9" id="KW-0472">Membrane</keyword>
<feature type="transmembrane region" description="Helical" evidence="9">
    <location>
        <begin position="536"/>
        <end position="553"/>
    </location>
</feature>
<dbReference type="PANTHER" id="PTHR48041:SF105">
    <property type="entry name" value="FI02074P"/>
    <property type="match status" value="1"/>
</dbReference>
<feature type="transmembrane region" description="Helical" evidence="9">
    <location>
        <begin position="393"/>
        <end position="415"/>
    </location>
</feature>
<keyword evidence="4 9" id="KW-0812">Transmembrane</keyword>
<evidence type="ECO:0000256" key="6">
    <source>
        <dbReference type="ARBA" id="ARBA00022840"/>
    </source>
</evidence>
<protein>
    <submittedName>
        <fullName evidence="11">(African queen) hypothetical protein</fullName>
    </submittedName>
</protein>
<evidence type="ECO:0000256" key="1">
    <source>
        <dbReference type="ARBA" id="ARBA00004141"/>
    </source>
</evidence>
<evidence type="ECO:0000313" key="12">
    <source>
        <dbReference type="Proteomes" id="UP000789524"/>
    </source>
</evidence>
<dbReference type="InterPro" id="IPR003593">
    <property type="entry name" value="AAA+_ATPase"/>
</dbReference>
<dbReference type="FunFam" id="3.40.50.300:FF:001077">
    <property type="entry name" value="Uncharacterized protein, isoform A"/>
    <property type="match status" value="1"/>
</dbReference>
<dbReference type="InterPro" id="IPR027417">
    <property type="entry name" value="P-loop_NTPase"/>
</dbReference>
<evidence type="ECO:0000259" key="10">
    <source>
        <dbReference type="PROSITE" id="PS50893"/>
    </source>
</evidence>
<dbReference type="GO" id="GO:0005886">
    <property type="term" value="C:plasma membrane"/>
    <property type="evidence" value="ECO:0007669"/>
    <property type="project" value="TreeGrafter"/>
</dbReference>
<feature type="transmembrane region" description="Helical" evidence="9">
    <location>
        <begin position="504"/>
        <end position="524"/>
    </location>
</feature>
<dbReference type="GO" id="GO:0005524">
    <property type="term" value="F:ATP binding"/>
    <property type="evidence" value="ECO:0007669"/>
    <property type="project" value="UniProtKB-KW"/>
</dbReference>
<dbReference type="InterPro" id="IPR013525">
    <property type="entry name" value="ABC2_TM"/>
</dbReference>
<reference evidence="11" key="1">
    <citation type="submission" date="2021-09" db="EMBL/GenBank/DDBJ databases">
        <authorList>
            <person name="Martin H S."/>
        </authorList>
    </citation>
    <scope>NUCLEOTIDE SEQUENCE</scope>
</reference>
<dbReference type="Pfam" id="PF19055">
    <property type="entry name" value="ABC2_membrane_7"/>
    <property type="match status" value="1"/>
</dbReference>
<dbReference type="PANTHER" id="PTHR48041">
    <property type="entry name" value="ABC TRANSPORTER G FAMILY MEMBER 28"/>
    <property type="match status" value="1"/>
</dbReference>
<dbReference type="GO" id="GO:0140359">
    <property type="term" value="F:ABC-type transporter activity"/>
    <property type="evidence" value="ECO:0007669"/>
    <property type="project" value="InterPro"/>
</dbReference>
<dbReference type="OrthoDB" id="66620at2759"/>
<comment type="similarity">
    <text evidence="2">Belongs to the ABC transporter superfamily. ABCG family. Eye pigment precursor importer (TC 3.A.1.204) subfamily.</text>
</comment>
<dbReference type="Proteomes" id="UP000789524">
    <property type="component" value="Unassembled WGS sequence"/>
</dbReference>
<dbReference type="CDD" id="cd03213">
    <property type="entry name" value="ABCG_EPDR"/>
    <property type="match status" value="1"/>
</dbReference>
<feature type="domain" description="ABC transporter" evidence="10">
    <location>
        <begin position="61"/>
        <end position="296"/>
    </location>
</feature>
<evidence type="ECO:0000256" key="9">
    <source>
        <dbReference type="SAM" id="Phobius"/>
    </source>
</evidence>
<organism evidence="11 12">
    <name type="scientific">Danaus chrysippus</name>
    <name type="common">African queen</name>
    <dbReference type="NCBI Taxonomy" id="151541"/>
    <lineage>
        <taxon>Eukaryota</taxon>
        <taxon>Metazoa</taxon>
        <taxon>Ecdysozoa</taxon>
        <taxon>Arthropoda</taxon>
        <taxon>Hexapoda</taxon>
        <taxon>Insecta</taxon>
        <taxon>Pterygota</taxon>
        <taxon>Neoptera</taxon>
        <taxon>Endopterygota</taxon>
        <taxon>Lepidoptera</taxon>
        <taxon>Glossata</taxon>
        <taxon>Ditrysia</taxon>
        <taxon>Papilionoidea</taxon>
        <taxon>Nymphalidae</taxon>
        <taxon>Danainae</taxon>
        <taxon>Danaini</taxon>
        <taxon>Danaina</taxon>
        <taxon>Danaus</taxon>
        <taxon>Anosia</taxon>
    </lineage>
</organism>
<dbReference type="SUPFAM" id="SSF52540">
    <property type="entry name" value="P-loop containing nucleoside triphosphate hydrolases"/>
    <property type="match status" value="1"/>
</dbReference>
<evidence type="ECO:0000256" key="3">
    <source>
        <dbReference type="ARBA" id="ARBA00022448"/>
    </source>
</evidence>
<feature type="transmembrane region" description="Helical" evidence="9">
    <location>
        <begin position="467"/>
        <end position="492"/>
    </location>
</feature>
<dbReference type="Pfam" id="PF00005">
    <property type="entry name" value="ABC_tran"/>
    <property type="match status" value="1"/>
</dbReference>
<dbReference type="InterPro" id="IPR043926">
    <property type="entry name" value="ABCG_dom"/>
</dbReference>
<dbReference type="SMART" id="SM00382">
    <property type="entry name" value="AAA"/>
    <property type="match status" value="1"/>
</dbReference>
<keyword evidence="6" id="KW-0067">ATP-binding</keyword>